<proteinExistence type="predicted"/>
<keyword evidence="3" id="KW-1185">Reference proteome</keyword>
<dbReference type="SMART" id="SM00347">
    <property type="entry name" value="HTH_MARR"/>
    <property type="match status" value="1"/>
</dbReference>
<dbReference type="Proteomes" id="UP001623591">
    <property type="component" value="Unassembled WGS sequence"/>
</dbReference>
<dbReference type="InterPro" id="IPR039422">
    <property type="entry name" value="MarR/SlyA-like"/>
</dbReference>
<evidence type="ECO:0000313" key="3">
    <source>
        <dbReference type="Proteomes" id="UP001623591"/>
    </source>
</evidence>
<comment type="caution">
    <text evidence="2">The sequence shown here is derived from an EMBL/GenBank/DDBJ whole genome shotgun (WGS) entry which is preliminary data.</text>
</comment>
<name>A0ABW8T216_9CLOT</name>
<dbReference type="Pfam" id="PF01047">
    <property type="entry name" value="MarR"/>
    <property type="match status" value="1"/>
</dbReference>
<accession>A0ABW8T216</accession>
<organism evidence="2 3">
    <name type="scientific">Candidatus Clostridium stratigraminis</name>
    <dbReference type="NCBI Taxonomy" id="3381661"/>
    <lineage>
        <taxon>Bacteria</taxon>
        <taxon>Bacillati</taxon>
        <taxon>Bacillota</taxon>
        <taxon>Clostridia</taxon>
        <taxon>Eubacteriales</taxon>
        <taxon>Clostridiaceae</taxon>
        <taxon>Clostridium</taxon>
    </lineage>
</organism>
<protein>
    <submittedName>
        <fullName evidence="2">MarR family winged helix-turn-helix transcriptional regulator</fullName>
    </submittedName>
</protein>
<dbReference type="PANTHER" id="PTHR33164:SF43">
    <property type="entry name" value="HTH-TYPE TRANSCRIPTIONAL REPRESSOR YETL"/>
    <property type="match status" value="1"/>
</dbReference>
<evidence type="ECO:0000313" key="2">
    <source>
        <dbReference type="EMBL" id="MFL0245675.1"/>
    </source>
</evidence>
<dbReference type="InterPro" id="IPR036388">
    <property type="entry name" value="WH-like_DNA-bd_sf"/>
</dbReference>
<dbReference type="InterPro" id="IPR011991">
    <property type="entry name" value="ArsR-like_HTH"/>
</dbReference>
<dbReference type="RefSeq" id="WP_406768128.1">
    <property type="nucleotide sequence ID" value="NZ_JBJHZZ010000001.1"/>
</dbReference>
<gene>
    <name evidence="2" type="ORF">ACJDUG_01630</name>
</gene>
<feature type="domain" description="HTH marR-type" evidence="1">
    <location>
        <begin position="7"/>
        <end position="138"/>
    </location>
</feature>
<reference evidence="2 3" key="1">
    <citation type="submission" date="2024-11" db="EMBL/GenBank/DDBJ databases">
        <authorList>
            <person name="Heng Y.C."/>
            <person name="Lim A.C.H."/>
            <person name="Lee J.K.Y."/>
            <person name="Kittelmann S."/>
        </authorList>
    </citation>
    <scope>NUCLEOTIDE SEQUENCE [LARGE SCALE GENOMIC DNA]</scope>
    <source>
        <strain evidence="2 3">WILCCON 0185</strain>
    </source>
</reference>
<dbReference type="PRINTS" id="PR00598">
    <property type="entry name" value="HTHMARR"/>
</dbReference>
<sequence>MYLSNTNVEAARLFSEVSKIIKQTIRKNFEGTDVTIPQSMVLHTVCKYGKMKISDISEQIHLTNSTVSGIVDRLENHGLVERTRNCEDRRTVYVNVTKKFIDEYKGHKKIEESFLDLLSSATPEEMEKIINGLNTLKRILMDRMER</sequence>
<dbReference type="Gene3D" id="1.10.10.10">
    <property type="entry name" value="Winged helix-like DNA-binding domain superfamily/Winged helix DNA-binding domain"/>
    <property type="match status" value="1"/>
</dbReference>
<dbReference type="InterPro" id="IPR000835">
    <property type="entry name" value="HTH_MarR-typ"/>
</dbReference>
<dbReference type="PANTHER" id="PTHR33164">
    <property type="entry name" value="TRANSCRIPTIONAL REGULATOR, MARR FAMILY"/>
    <property type="match status" value="1"/>
</dbReference>
<dbReference type="InterPro" id="IPR036390">
    <property type="entry name" value="WH_DNA-bd_sf"/>
</dbReference>
<dbReference type="SUPFAM" id="SSF46785">
    <property type="entry name" value="Winged helix' DNA-binding domain"/>
    <property type="match status" value="1"/>
</dbReference>
<dbReference type="PROSITE" id="PS50995">
    <property type="entry name" value="HTH_MARR_2"/>
    <property type="match status" value="1"/>
</dbReference>
<dbReference type="CDD" id="cd00090">
    <property type="entry name" value="HTH_ARSR"/>
    <property type="match status" value="1"/>
</dbReference>
<dbReference type="EMBL" id="JBJHZZ010000001">
    <property type="protein sequence ID" value="MFL0245675.1"/>
    <property type="molecule type" value="Genomic_DNA"/>
</dbReference>
<evidence type="ECO:0000259" key="1">
    <source>
        <dbReference type="PROSITE" id="PS50995"/>
    </source>
</evidence>